<organism evidence="1 2">
    <name type="scientific">Candidatus Falkowbacteria bacterium CG11_big_fil_rev_8_21_14_0_20_39_10</name>
    <dbReference type="NCBI Taxonomy" id="1974570"/>
    <lineage>
        <taxon>Bacteria</taxon>
        <taxon>Candidatus Falkowiibacteriota</taxon>
    </lineage>
</organism>
<evidence type="ECO:0000313" key="1">
    <source>
        <dbReference type="EMBL" id="PIR13975.1"/>
    </source>
</evidence>
<name>A0A2M6KA52_9BACT</name>
<accession>A0A2M6KA52</accession>
<gene>
    <name evidence="1" type="ORF">COV49_00540</name>
</gene>
<dbReference type="AlphaFoldDB" id="A0A2M6KA52"/>
<sequence>MTAAVLQIPKPKGWDERVLYDYTHWGVVGKCRWCCRTVTRDGTIIHHSFYQMKAGVFAKLPFILCVDKHCRQRDERHKKIWEGFQKIEPLNKE</sequence>
<dbReference type="Proteomes" id="UP000230869">
    <property type="component" value="Unassembled WGS sequence"/>
</dbReference>
<protein>
    <submittedName>
        <fullName evidence="1">Uncharacterized protein</fullName>
    </submittedName>
</protein>
<reference evidence="1 2" key="1">
    <citation type="submission" date="2017-09" db="EMBL/GenBank/DDBJ databases">
        <title>Depth-based differentiation of microbial function through sediment-hosted aquifers and enrichment of novel symbionts in the deep terrestrial subsurface.</title>
        <authorList>
            <person name="Probst A.J."/>
            <person name="Ladd B."/>
            <person name="Jarett J.K."/>
            <person name="Geller-Mcgrath D.E."/>
            <person name="Sieber C.M."/>
            <person name="Emerson J.B."/>
            <person name="Anantharaman K."/>
            <person name="Thomas B.C."/>
            <person name="Malmstrom R."/>
            <person name="Stieglmeier M."/>
            <person name="Klingl A."/>
            <person name="Woyke T."/>
            <person name="Ryan C.M."/>
            <person name="Banfield J.F."/>
        </authorList>
    </citation>
    <scope>NUCLEOTIDE SEQUENCE [LARGE SCALE GENOMIC DNA]</scope>
    <source>
        <strain evidence="1">CG11_big_fil_rev_8_21_14_0_20_39_10</strain>
    </source>
</reference>
<comment type="caution">
    <text evidence="1">The sequence shown here is derived from an EMBL/GenBank/DDBJ whole genome shotgun (WGS) entry which is preliminary data.</text>
</comment>
<evidence type="ECO:0000313" key="2">
    <source>
        <dbReference type="Proteomes" id="UP000230869"/>
    </source>
</evidence>
<dbReference type="EMBL" id="PCWW01000009">
    <property type="protein sequence ID" value="PIR13975.1"/>
    <property type="molecule type" value="Genomic_DNA"/>
</dbReference>
<proteinExistence type="predicted"/>